<evidence type="ECO:0000256" key="7">
    <source>
        <dbReference type="ARBA" id="ARBA00023069"/>
    </source>
</evidence>
<comment type="subcellular location">
    <subcellularLocation>
        <location evidence="1">Cell projection</location>
        <location evidence="1">Cilium membrane</location>
        <topology evidence="1">Multi-pass membrane protein</topology>
    </subcellularLocation>
</comment>
<evidence type="ECO:0000313" key="14">
    <source>
        <dbReference type="Proteomes" id="UP001152759"/>
    </source>
</evidence>
<dbReference type="PANTHER" id="PTHR14605:SF1">
    <property type="entry name" value="TRANSMEMBRANE PROTEIN 231"/>
    <property type="match status" value="1"/>
</dbReference>
<evidence type="ECO:0000256" key="9">
    <source>
        <dbReference type="ARBA" id="ARBA00023180"/>
    </source>
</evidence>
<organism evidence="13 14">
    <name type="scientific">Bemisia tabaci</name>
    <name type="common">Sweetpotato whitefly</name>
    <name type="synonym">Aleurodes tabaci</name>
    <dbReference type="NCBI Taxonomy" id="7038"/>
    <lineage>
        <taxon>Eukaryota</taxon>
        <taxon>Metazoa</taxon>
        <taxon>Ecdysozoa</taxon>
        <taxon>Arthropoda</taxon>
        <taxon>Hexapoda</taxon>
        <taxon>Insecta</taxon>
        <taxon>Pterygota</taxon>
        <taxon>Neoptera</taxon>
        <taxon>Paraneoptera</taxon>
        <taxon>Hemiptera</taxon>
        <taxon>Sternorrhyncha</taxon>
        <taxon>Aleyrodoidea</taxon>
        <taxon>Aleyrodidae</taxon>
        <taxon>Aleyrodinae</taxon>
        <taxon>Bemisia</taxon>
    </lineage>
</organism>
<evidence type="ECO:0000256" key="12">
    <source>
        <dbReference type="SAM" id="Phobius"/>
    </source>
</evidence>
<evidence type="ECO:0000256" key="3">
    <source>
        <dbReference type="ARBA" id="ARBA00015087"/>
    </source>
</evidence>
<reference evidence="13" key="1">
    <citation type="submission" date="2021-12" db="EMBL/GenBank/DDBJ databases">
        <authorList>
            <person name="King R."/>
        </authorList>
    </citation>
    <scope>NUCLEOTIDE SEQUENCE</scope>
</reference>
<dbReference type="OrthoDB" id="426438at2759"/>
<keyword evidence="14" id="KW-1185">Reference proteome</keyword>
<comment type="similarity">
    <text evidence="2">Belongs to the TMEM231 family.</text>
</comment>
<evidence type="ECO:0000256" key="4">
    <source>
        <dbReference type="ARBA" id="ARBA00022475"/>
    </source>
</evidence>
<evidence type="ECO:0000256" key="5">
    <source>
        <dbReference type="ARBA" id="ARBA00022692"/>
    </source>
</evidence>
<keyword evidence="6 12" id="KW-1133">Transmembrane helix</keyword>
<protein>
    <recommendedName>
        <fullName evidence="3">Transmembrane protein 231</fullName>
    </recommendedName>
</protein>
<evidence type="ECO:0000256" key="2">
    <source>
        <dbReference type="ARBA" id="ARBA00009082"/>
    </source>
</evidence>
<dbReference type="GO" id="GO:0060271">
    <property type="term" value="P:cilium assembly"/>
    <property type="evidence" value="ECO:0007669"/>
    <property type="project" value="TreeGrafter"/>
</dbReference>
<dbReference type="GO" id="GO:0035869">
    <property type="term" value="C:ciliary transition zone"/>
    <property type="evidence" value="ECO:0007669"/>
    <property type="project" value="TreeGrafter"/>
</dbReference>
<dbReference type="EMBL" id="OU963868">
    <property type="protein sequence ID" value="CAH0393075.1"/>
    <property type="molecule type" value="Genomic_DNA"/>
</dbReference>
<keyword evidence="5 12" id="KW-0812">Transmembrane</keyword>
<evidence type="ECO:0000256" key="6">
    <source>
        <dbReference type="ARBA" id="ARBA00022989"/>
    </source>
</evidence>
<evidence type="ECO:0000256" key="10">
    <source>
        <dbReference type="ARBA" id="ARBA00023273"/>
    </source>
</evidence>
<dbReference type="PANTHER" id="PTHR14605">
    <property type="entry name" value="CHST5 PROTEIN"/>
    <property type="match status" value="1"/>
</dbReference>
<dbReference type="KEGG" id="btab:109029580"/>
<accession>A0A9P0ALL0</accession>
<feature type="transmembrane region" description="Helical" evidence="12">
    <location>
        <begin position="23"/>
        <end position="43"/>
    </location>
</feature>
<feature type="transmembrane region" description="Helical" evidence="12">
    <location>
        <begin position="259"/>
        <end position="281"/>
    </location>
</feature>
<evidence type="ECO:0000256" key="8">
    <source>
        <dbReference type="ARBA" id="ARBA00023136"/>
    </source>
</evidence>
<evidence type="ECO:0000313" key="13">
    <source>
        <dbReference type="EMBL" id="CAH0393075.1"/>
    </source>
</evidence>
<keyword evidence="9" id="KW-0325">Glycoprotein</keyword>
<name>A0A9P0ALL0_BEMTA</name>
<keyword evidence="10" id="KW-0966">Cell projection</keyword>
<dbReference type="AlphaFoldDB" id="A0A9P0ALL0"/>
<keyword evidence="7" id="KW-0969">Cilium</keyword>
<dbReference type="InterPro" id="IPR019306">
    <property type="entry name" value="TMEM231"/>
</dbReference>
<gene>
    <name evidence="13" type="ORF">BEMITA_LOCUS11520</name>
</gene>
<keyword evidence="8 12" id="KW-0472">Membrane</keyword>
<dbReference type="Proteomes" id="UP001152759">
    <property type="component" value="Chromosome 7"/>
</dbReference>
<evidence type="ECO:0000256" key="1">
    <source>
        <dbReference type="ARBA" id="ARBA00004272"/>
    </source>
</evidence>
<dbReference type="Pfam" id="PF10149">
    <property type="entry name" value="TM231"/>
    <property type="match status" value="1"/>
</dbReference>
<evidence type="ECO:0000256" key="11">
    <source>
        <dbReference type="ARBA" id="ARBA00024803"/>
    </source>
</evidence>
<comment type="function">
    <text evidence="11">Transmembrane component of the tectonic-like complex, a complex localized at the transition zone of primary cilia and acting as a barrier that prevents diffusion of transmembrane proteins between the cilia and plasma membranes. Required for ciliogenesis and sonic hedgehog/SHH signaling.</text>
</comment>
<keyword evidence="4" id="KW-1003">Cell membrane</keyword>
<sequence>MGFYIAHSEPATIKYRSSYCSKASMTIVITTVLTIVFPFLLSYRSHGFWLKHDTYREHPLIRFKYEYLLFLETQNFDSPIICSSIASIAQTEIDLMRCPLLTVHEADLNLDRIYDQLDFEVTAVLRDNETVYSATLLLLFDFKITNHCWLQMETLGWTTSETSLPSSRLDIIGDLVVSQKQPLPCHGRDVRYNESIMVSTTEDTYELPFILRNYATRNVTTHLTNLHRIWTHVQTPETSFVVSATIFYPEVTILYKPGFWQVIKFAWVQYFAVAVIFVFIARKVRRFIFTNHLVQTIKATPWEKPHYL</sequence>
<proteinExistence type="inferred from homology"/>
<dbReference type="GO" id="GO:0032880">
    <property type="term" value="P:regulation of protein localization"/>
    <property type="evidence" value="ECO:0007669"/>
    <property type="project" value="TreeGrafter"/>
</dbReference>
<dbReference type="GO" id="GO:0060170">
    <property type="term" value="C:ciliary membrane"/>
    <property type="evidence" value="ECO:0007669"/>
    <property type="project" value="UniProtKB-SubCell"/>
</dbReference>